<dbReference type="InterPro" id="IPR012337">
    <property type="entry name" value="RNaseH-like_sf"/>
</dbReference>
<dbReference type="Pfam" id="PF13456">
    <property type="entry name" value="RVT_3"/>
    <property type="match status" value="1"/>
</dbReference>
<evidence type="ECO:0000259" key="3">
    <source>
        <dbReference type="PROSITE" id="PS50878"/>
    </source>
</evidence>
<dbReference type="Gene3D" id="2.40.70.10">
    <property type="entry name" value="Acid Proteases"/>
    <property type="match status" value="1"/>
</dbReference>
<dbReference type="SUPFAM" id="SSF53098">
    <property type="entry name" value="Ribonuclease H-like"/>
    <property type="match status" value="2"/>
</dbReference>
<sequence length="1916" mass="216966">MVNDVVNNDDDMMVRSDSESDQEGHPQSMARSQPSRATTATNAGPPIPTREELTAAMTIMQNFLFNEKQQGLANDRREERRTRRRLNEPPSAEVSRPERELLPLTGTHLTSRWTESTWDTQKRAQQQPDWFARPSPTPTALQSESTTRNTRIRSSVLSRLRPSVHSRLRPSIHTRLGVGESSRSGERPEVSSRERRRDRRHDRTPSPHRTPERSNHRTSANEGIRARLGKRIMTPTSSPFSDELIMEEIPKVRLPAHLTYSGITDPRDHVISYEQQMFLSPYSEACWCKYFPTTLTGVAGEWFRSLPKGSIKSWKKLKKRFCTQFVSNNRPERTTAELTSIQQERDESLREFMARFMKESTNIPNLQPDVAIFALKHALQEGKFRDELSMKNPSRIADVLQMADAFIRTEEFNKAAARLKGSSDPRDTKNTQSKPEGSSRKGKEKVGAREMSPKKDGRRGELQPKYTNYTPLALPRKEIFSLNRNDEKWKLPGKLKSNPARRNKNKWCEFHDDFGHHTEECNSLKDNIEDLVRRGYLKQYLLDRREEKEKAASGKQHEQPQKRVYEATGHKKNDILVVFGGQKSGQASKKHLRALSHRVNFSAVGDNQPHPPNMTFTADDCFGVQYKHDDPLVISMDLNNHNVHRVLVDGGSAVNIIFRNCFEQLILEEPEEALTKVSYPLIGFNGSAAIPRGKITLPVTVGEGQAAKTLRDEFLVMDCDSVYNVIMGRTMIHKMQAVPSTYHQLMIYVSDAGFAERIRGDQEVARRTCHTAVRKPKLEDGPEEEKGAKGEESEAKRRRASTSSLSPAEVDARPETLSPEPDQEMEDIFLEDNSDRSVRIGKGLSSGLRIDLIRLLRDHKDIFAWSAADMPGINPKLICHKLDVNAEARPIKQKKRNYSSEKSKAIAEEVKKLQEAGFIEPCMYPKWLANVVMVKKANGSWRMCVDFTDLNRACPKDCYPLPRIDQLVDSTSGHALLSFMDAFSGYHQVFMHPDDRAKTAFITSAGVFNYKMMPFGLKNAGATYQRLVDHVFADQKGRNVEVYVDDSIVKSIKEEDHVKDLAETFGNLRKYSMKLNPKKCVFGVKSGKFLGFMVSERGIDANPDKVQAALDLPEPKTKRDVQRLTGRLAALTRFISKASDKGAPFFKALKPKNLPGGEAEPVKKKGVPRKVDPELIWEQEQKEAFQQLRAHLAQLPTLARPKEGETLYLYVAVSPGTVSAVLLREEEKKQQPIYFTSRTLTGAETRYPLIEKVAYAVVVAARKLRPYFDSHQITVLTDQPLEKVLDKIERSGRLAAWAFELSEFGIKYQPRTAIKAQALADFLAECSYQEMLDDTKSTWEVFTDGSSTVNGSGAGVVLIPPTGKSIEYALKFGFKATNNEAEYEAAIAGIELCLSLEAEHVRLKTDSQLVANQIRGEYEAKWPSMTAYLAKIKSLTSKLRSFEVILIPRGQNAQADALSKLASSTLIDLNRSVHVEVHQERSIDLLPTTVCSLRTEPSWMDAVVAYKERGELPEDKLQARKLKRFNRWFIISAEGELMRKSFSAPLLKCVGPTDADYILREIHLGICGNHIGGRTLAHKALRAGYWWPTMVSEAKQMARKCEKCQKFAPAIHQPAQALQSTLYPLPFAQWGLDIIGPFPSATNQKKWLIVGVDYFSKWIEAEAVSSITEPQVRKFIWQNIITRFGIPRLMVFDHGKQFDNTPLQKWCKQFGIHLAYSAVCHPQSNGQAEAANKLILNALKKRVEDDKNKWLEELPGTLWSLRTTEKEATGQTPFHLVYGSEAVIPVEIGTESLRIQAYNRYDGLQGESNNQLLSEALDLLDEARNDARTLNAAYLQRVNKHYNRRVNARPLKVGDLVLRNAASVQKGRIHGKLSATWEGPYIIHSEKRPGTYMLKQLDGTILKNHWNTDVLKKYFV</sequence>
<dbReference type="InterPro" id="IPR041577">
    <property type="entry name" value="RT_RNaseH_2"/>
</dbReference>
<dbReference type="CDD" id="cd00303">
    <property type="entry name" value="retropepsin_like"/>
    <property type="match status" value="1"/>
</dbReference>
<gene>
    <name evidence="7 8 9 10 11 12 13 14 15 16 17 18 19 20 21 22 23" type="primary">LOC110803497</name>
</gene>
<evidence type="ECO:0000313" key="23">
    <source>
        <dbReference type="RefSeq" id="XP_056694401.1"/>
    </source>
</evidence>
<evidence type="ECO:0000313" key="17">
    <source>
        <dbReference type="RefSeq" id="XP_056694387.1"/>
    </source>
</evidence>
<evidence type="ECO:0000313" key="6">
    <source>
        <dbReference type="Proteomes" id="UP000813463"/>
    </source>
</evidence>
<reference evidence="6" key="1">
    <citation type="journal article" date="2021" name="Nat. Commun.">
        <title>Genomic analyses provide insights into spinach domestication and the genetic basis of agronomic traits.</title>
        <authorList>
            <person name="Cai X."/>
            <person name="Sun X."/>
            <person name="Xu C."/>
            <person name="Sun H."/>
            <person name="Wang X."/>
            <person name="Ge C."/>
            <person name="Zhang Z."/>
            <person name="Wang Q."/>
            <person name="Fei Z."/>
            <person name="Jiao C."/>
            <person name="Wang Q."/>
        </authorList>
    </citation>
    <scope>NUCLEOTIDE SEQUENCE [LARGE SCALE GENOMIC DNA]</scope>
    <source>
        <strain evidence="6">cv. Varoflay</strain>
    </source>
</reference>
<dbReference type="Pfam" id="PF17919">
    <property type="entry name" value="RT_RNaseH_2"/>
    <property type="match status" value="1"/>
</dbReference>
<feature type="region of interest" description="Disordered" evidence="2">
    <location>
        <begin position="1"/>
        <end position="48"/>
    </location>
</feature>
<evidence type="ECO:0000313" key="10">
    <source>
        <dbReference type="RefSeq" id="XP_056694363.1"/>
    </source>
</evidence>
<dbReference type="InterPro" id="IPR036397">
    <property type="entry name" value="RNaseH_sf"/>
</dbReference>
<dbReference type="InterPro" id="IPR005162">
    <property type="entry name" value="Retrotrans_gag_dom"/>
</dbReference>
<proteinExistence type="predicted"/>
<feature type="compositionally biased region" description="Polar residues" evidence="2">
    <location>
        <begin position="107"/>
        <end position="128"/>
    </location>
</feature>
<evidence type="ECO:0000313" key="12">
    <source>
        <dbReference type="RefSeq" id="XP_056694369.1"/>
    </source>
</evidence>
<evidence type="ECO:0000313" key="7">
    <source>
        <dbReference type="RefSeq" id="XP_056694354.1"/>
    </source>
</evidence>
<evidence type="ECO:0000313" key="9">
    <source>
        <dbReference type="RefSeq" id="XP_056694361.1"/>
    </source>
</evidence>
<evidence type="ECO:0000313" key="14">
    <source>
        <dbReference type="RefSeq" id="XP_056694374.1"/>
    </source>
</evidence>
<dbReference type="CDD" id="cd01647">
    <property type="entry name" value="RT_LTR"/>
    <property type="match status" value="1"/>
</dbReference>
<feature type="compositionally biased region" description="Polar residues" evidence="2">
    <location>
        <begin position="138"/>
        <end position="149"/>
    </location>
</feature>
<dbReference type="Gene3D" id="3.10.10.10">
    <property type="entry name" value="HIV Type 1 Reverse Transcriptase, subunit A, domain 1"/>
    <property type="match status" value="1"/>
</dbReference>
<feature type="region of interest" description="Disordered" evidence="2">
    <location>
        <begin position="768"/>
        <end position="823"/>
    </location>
</feature>
<dbReference type="RefSeq" id="XP_056694359.1">
    <property type="nucleotide sequence ID" value="XM_056838381.1"/>
</dbReference>
<dbReference type="Gene3D" id="3.30.420.10">
    <property type="entry name" value="Ribonuclease H-like superfamily/Ribonuclease H"/>
    <property type="match status" value="2"/>
</dbReference>
<feature type="domain" description="RNase H type-1" evidence="4">
    <location>
        <begin position="1335"/>
        <end position="1464"/>
    </location>
</feature>
<dbReference type="PROSITE" id="PS50878">
    <property type="entry name" value="RT_POL"/>
    <property type="match status" value="1"/>
</dbReference>
<evidence type="ECO:0000256" key="2">
    <source>
        <dbReference type="SAM" id="MobiDB-lite"/>
    </source>
</evidence>
<dbReference type="InterPro" id="IPR002156">
    <property type="entry name" value="RNaseH_domain"/>
</dbReference>
<evidence type="ECO:0000256" key="1">
    <source>
        <dbReference type="ARBA" id="ARBA00023172"/>
    </source>
</evidence>
<dbReference type="InterPro" id="IPR021109">
    <property type="entry name" value="Peptidase_aspartic_dom_sf"/>
</dbReference>
<dbReference type="InterPro" id="IPR000477">
    <property type="entry name" value="RT_dom"/>
</dbReference>
<dbReference type="RefSeq" id="XP_056694401.1">
    <property type="nucleotide sequence ID" value="XM_056838423.1"/>
</dbReference>
<feature type="compositionally biased region" description="Basic and acidic residues" evidence="2">
    <location>
        <begin position="437"/>
        <end position="462"/>
    </location>
</feature>
<dbReference type="RefSeq" id="XP_056694363.1">
    <property type="nucleotide sequence ID" value="XM_056838385.1"/>
</dbReference>
<evidence type="ECO:0000259" key="5">
    <source>
        <dbReference type="PROSITE" id="PS50994"/>
    </source>
</evidence>
<evidence type="ECO:0000259" key="4">
    <source>
        <dbReference type="PROSITE" id="PS50879"/>
    </source>
</evidence>
<evidence type="ECO:0000313" key="22">
    <source>
        <dbReference type="RefSeq" id="XP_056694399.1"/>
    </source>
</evidence>
<feature type="domain" description="Integrase catalytic" evidence="5">
    <location>
        <begin position="1622"/>
        <end position="1781"/>
    </location>
</feature>
<evidence type="ECO:0000313" key="19">
    <source>
        <dbReference type="RefSeq" id="XP_056694393.1"/>
    </source>
</evidence>
<feature type="region of interest" description="Disordered" evidence="2">
    <location>
        <begin position="66"/>
        <end position="237"/>
    </location>
</feature>
<dbReference type="PROSITE" id="PS50879">
    <property type="entry name" value="RNASE_H_1"/>
    <property type="match status" value="1"/>
</dbReference>
<feature type="compositionally biased region" description="Low complexity" evidence="2">
    <location>
        <begin position="152"/>
        <end position="161"/>
    </location>
</feature>
<dbReference type="RefSeq" id="XP_056694387.1">
    <property type="nucleotide sequence ID" value="XM_056838409.1"/>
</dbReference>
<dbReference type="PANTHER" id="PTHR48475:SF2">
    <property type="entry name" value="RIBONUCLEASE H"/>
    <property type="match status" value="1"/>
</dbReference>
<dbReference type="Pfam" id="PF00078">
    <property type="entry name" value="RVT_1"/>
    <property type="match status" value="1"/>
</dbReference>
<feature type="domain" description="Reverse transcriptase" evidence="3">
    <location>
        <begin position="915"/>
        <end position="1094"/>
    </location>
</feature>
<dbReference type="Pfam" id="PF00665">
    <property type="entry name" value="rve"/>
    <property type="match status" value="1"/>
</dbReference>
<feature type="compositionally biased region" description="Basic and acidic residues" evidence="2">
    <location>
        <begin position="74"/>
        <end position="87"/>
    </location>
</feature>
<dbReference type="InterPro" id="IPR041588">
    <property type="entry name" value="Integrase_H2C2"/>
</dbReference>
<dbReference type="RefSeq" id="XP_056694366.1">
    <property type="nucleotide sequence ID" value="XM_056838388.1"/>
</dbReference>
<dbReference type="PROSITE" id="PS50994">
    <property type="entry name" value="INTEGRASE"/>
    <property type="match status" value="1"/>
</dbReference>
<dbReference type="RefSeq" id="XP_056694374.1">
    <property type="nucleotide sequence ID" value="XM_056838396.1"/>
</dbReference>
<dbReference type="Gene3D" id="1.10.340.70">
    <property type="match status" value="1"/>
</dbReference>
<dbReference type="RefSeq" id="XP_056694354.1">
    <property type="nucleotide sequence ID" value="XM_056838376.1"/>
</dbReference>
<evidence type="ECO:0000313" key="16">
    <source>
        <dbReference type="RefSeq" id="XP_056694385.1"/>
    </source>
</evidence>
<dbReference type="CDD" id="cd09279">
    <property type="entry name" value="RNase_HI_like"/>
    <property type="match status" value="1"/>
</dbReference>
<evidence type="ECO:0000313" key="13">
    <source>
        <dbReference type="RefSeq" id="XP_056694371.1"/>
    </source>
</evidence>
<evidence type="ECO:0000313" key="18">
    <source>
        <dbReference type="RefSeq" id="XP_056694391.1"/>
    </source>
</evidence>
<dbReference type="RefSeq" id="XP_056694385.1">
    <property type="nucleotide sequence ID" value="XM_056838407.1"/>
</dbReference>
<evidence type="ECO:0000313" key="20">
    <source>
        <dbReference type="RefSeq" id="XP_056694394.1"/>
    </source>
</evidence>
<dbReference type="Pfam" id="PF03732">
    <property type="entry name" value="Retrotrans_gag"/>
    <property type="match status" value="1"/>
</dbReference>
<feature type="compositionally biased region" description="Basic residues" evidence="2">
    <location>
        <begin position="162"/>
        <end position="172"/>
    </location>
</feature>
<organism evidence="6 22">
    <name type="scientific">Spinacia oleracea</name>
    <name type="common">Spinach</name>
    <dbReference type="NCBI Taxonomy" id="3562"/>
    <lineage>
        <taxon>Eukaryota</taxon>
        <taxon>Viridiplantae</taxon>
        <taxon>Streptophyta</taxon>
        <taxon>Embryophyta</taxon>
        <taxon>Tracheophyta</taxon>
        <taxon>Spermatophyta</taxon>
        <taxon>Magnoliopsida</taxon>
        <taxon>eudicotyledons</taxon>
        <taxon>Gunneridae</taxon>
        <taxon>Pentapetalae</taxon>
        <taxon>Caryophyllales</taxon>
        <taxon>Chenopodiaceae</taxon>
        <taxon>Chenopodioideae</taxon>
        <taxon>Anserineae</taxon>
        <taxon>Spinacia</taxon>
    </lineage>
</organism>
<evidence type="ECO:0000313" key="21">
    <source>
        <dbReference type="RefSeq" id="XP_056694395.1"/>
    </source>
</evidence>
<dbReference type="SUPFAM" id="SSF56672">
    <property type="entry name" value="DNA/RNA polymerases"/>
    <property type="match status" value="1"/>
</dbReference>
<evidence type="ECO:0000313" key="11">
    <source>
        <dbReference type="RefSeq" id="XP_056694366.1"/>
    </source>
</evidence>
<dbReference type="InterPro" id="IPR043502">
    <property type="entry name" value="DNA/RNA_pol_sf"/>
</dbReference>
<keyword evidence="1" id="KW-0233">DNA recombination</keyword>
<keyword evidence="6" id="KW-1185">Reference proteome</keyword>
<feature type="compositionally biased region" description="Basic and acidic residues" evidence="2">
    <location>
        <begin position="776"/>
        <end position="795"/>
    </location>
</feature>
<dbReference type="RefSeq" id="XP_056694394.1">
    <property type="nucleotide sequence ID" value="XM_056838416.1"/>
</dbReference>
<protein>
    <submittedName>
        <fullName evidence="7 8">Uncharacterized protein</fullName>
    </submittedName>
</protein>
<dbReference type="RefSeq" id="XP_056694361.1">
    <property type="nucleotide sequence ID" value="XM_056838383.1"/>
</dbReference>
<dbReference type="InterPro" id="IPR043128">
    <property type="entry name" value="Rev_trsase/Diguanyl_cyclase"/>
</dbReference>
<feature type="compositionally biased region" description="Basic and acidic residues" evidence="2">
    <location>
        <begin position="183"/>
        <end position="215"/>
    </location>
</feature>
<dbReference type="RefSeq" id="XP_056694391.1">
    <property type="nucleotide sequence ID" value="XM_056838413.1"/>
</dbReference>
<dbReference type="Gene3D" id="3.30.70.270">
    <property type="match status" value="2"/>
</dbReference>
<feature type="compositionally biased region" description="Polar residues" evidence="2">
    <location>
        <begin position="29"/>
        <end position="42"/>
    </location>
</feature>
<evidence type="ECO:0000313" key="8">
    <source>
        <dbReference type="RefSeq" id="XP_056694359.1"/>
    </source>
</evidence>
<dbReference type="Gene3D" id="3.10.20.370">
    <property type="match status" value="1"/>
</dbReference>
<feature type="region of interest" description="Disordered" evidence="2">
    <location>
        <begin position="417"/>
        <end position="468"/>
    </location>
</feature>
<feature type="compositionally biased region" description="Basic and acidic residues" evidence="2">
    <location>
        <begin position="12"/>
        <end position="24"/>
    </location>
</feature>
<dbReference type="InterPro" id="IPR001584">
    <property type="entry name" value="Integrase_cat-core"/>
</dbReference>
<evidence type="ECO:0000313" key="15">
    <source>
        <dbReference type="RefSeq" id="XP_056694379.1"/>
    </source>
</evidence>
<dbReference type="RefSeq" id="XP_056694395.1">
    <property type="nucleotide sequence ID" value="XM_056838417.1"/>
</dbReference>
<dbReference type="Pfam" id="PF17921">
    <property type="entry name" value="Integrase_H2C2"/>
    <property type="match status" value="1"/>
</dbReference>
<dbReference type="Proteomes" id="UP000813463">
    <property type="component" value="Chromosome 1"/>
</dbReference>
<reference evidence="7 8" key="2">
    <citation type="submission" date="2025-05" db="UniProtKB">
        <authorList>
            <consortium name="RefSeq"/>
        </authorList>
    </citation>
    <scope>IDENTIFICATION</scope>
    <source>
        <tissue evidence="7 8">Leaf</tissue>
    </source>
</reference>
<dbReference type="RefSeq" id="XP_056694369.1">
    <property type="nucleotide sequence ID" value="XM_056838391.1"/>
</dbReference>
<dbReference type="RefSeq" id="XP_056694379.1">
    <property type="nucleotide sequence ID" value="XM_056838401.1"/>
</dbReference>
<accession>A0ABM3RFL0</accession>
<dbReference type="RefSeq" id="XP_056694371.1">
    <property type="nucleotide sequence ID" value="XM_056838393.1"/>
</dbReference>
<name>A0ABM3RFL0_SPIOL</name>
<dbReference type="GeneID" id="110803497"/>
<dbReference type="RefSeq" id="XP_056694393.1">
    <property type="nucleotide sequence ID" value="XM_056838415.1"/>
</dbReference>
<dbReference type="PANTHER" id="PTHR48475">
    <property type="entry name" value="RIBONUCLEASE H"/>
    <property type="match status" value="1"/>
</dbReference>
<dbReference type="RefSeq" id="XP_056694399.1">
    <property type="nucleotide sequence ID" value="XM_056838421.1"/>
</dbReference>